<reference evidence="3" key="2">
    <citation type="submission" date="2025-08" db="UniProtKB">
        <authorList>
            <consortium name="Ensembl"/>
        </authorList>
    </citation>
    <scope>IDENTIFICATION</scope>
</reference>
<reference evidence="3" key="3">
    <citation type="submission" date="2025-09" db="UniProtKB">
        <authorList>
            <consortium name="Ensembl"/>
        </authorList>
    </citation>
    <scope>IDENTIFICATION</scope>
</reference>
<evidence type="ECO:0000259" key="2">
    <source>
        <dbReference type="PROSITE" id="PS50853"/>
    </source>
</evidence>
<evidence type="ECO:0000313" key="3">
    <source>
        <dbReference type="Ensembl" id="ENSCSEP00000003198.1"/>
    </source>
</evidence>
<organism evidence="3 4">
    <name type="scientific">Cynoglossus semilaevis</name>
    <name type="common">Tongue sole</name>
    <dbReference type="NCBI Taxonomy" id="244447"/>
    <lineage>
        <taxon>Eukaryota</taxon>
        <taxon>Metazoa</taxon>
        <taxon>Chordata</taxon>
        <taxon>Craniata</taxon>
        <taxon>Vertebrata</taxon>
        <taxon>Euteleostomi</taxon>
        <taxon>Actinopterygii</taxon>
        <taxon>Neopterygii</taxon>
        <taxon>Teleostei</taxon>
        <taxon>Neoteleostei</taxon>
        <taxon>Acanthomorphata</taxon>
        <taxon>Carangaria</taxon>
        <taxon>Pleuronectiformes</taxon>
        <taxon>Pleuronectoidei</taxon>
        <taxon>Cynoglossidae</taxon>
        <taxon>Cynoglossinae</taxon>
        <taxon>Cynoglossus</taxon>
    </lineage>
</organism>
<accession>A0A3P8UJ00</accession>
<dbReference type="InterPro" id="IPR013783">
    <property type="entry name" value="Ig-like_fold"/>
</dbReference>
<dbReference type="Pfam" id="PF00041">
    <property type="entry name" value="fn3"/>
    <property type="match status" value="2"/>
</dbReference>
<dbReference type="PROSITE" id="PS50853">
    <property type="entry name" value="FN3"/>
    <property type="match status" value="2"/>
</dbReference>
<dbReference type="InterPro" id="IPR003961">
    <property type="entry name" value="FN3_dom"/>
</dbReference>
<dbReference type="InterPro" id="IPR036116">
    <property type="entry name" value="FN3_sf"/>
</dbReference>
<dbReference type="InParanoid" id="A0A3P8UJ00"/>
<keyword evidence="4" id="KW-1185">Reference proteome</keyword>
<protein>
    <recommendedName>
        <fullName evidence="2">Fibronectin type-III domain-containing protein</fullName>
    </recommendedName>
</protein>
<dbReference type="STRING" id="244447.ENSCSEP00000003198"/>
<evidence type="ECO:0000313" key="4">
    <source>
        <dbReference type="Proteomes" id="UP000265120"/>
    </source>
</evidence>
<keyword evidence="1" id="KW-0677">Repeat</keyword>
<dbReference type="SUPFAM" id="SSF49265">
    <property type="entry name" value="Fibronectin type III"/>
    <property type="match status" value="1"/>
</dbReference>
<feature type="domain" description="Fibronectin type-III" evidence="2">
    <location>
        <begin position="187"/>
        <end position="279"/>
    </location>
</feature>
<dbReference type="PANTHER" id="PTHR46708">
    <property type="entry name" value="TENASCIN"/>
    <property type="match status" value="1"/>
</dbReference>
<dbReference type="InterPro" id="IPR050991">
    <property type="entry name" value="ECM_Regulatory_Proteins"/>
</dbReference>
<dbReference type="Proteomes" id="UP000265120">
    <property type="component" value="Chromosome 11"/>
</dbReference>
<dbReference type="AlphaFoldDB" id="A0A3P8UJ00"/>
<evidence type="ECO:0000256" key="1">
    <source>
        <dbReference type="ARBA" id="ARBA00022737"/>
    </source>
</evidence>
<dbReference type="CDD" id="cd00063">
    <property type="entry name" value="FN3"/>
    <property type="match status" value="2"/>
</dbReference>
<name>A0A3P8UJ00_CYNSE</name>
<dbReference type="Ensembl" id="ENSCSET00000003243.1">
    <property type="protein sequence ID" value="ENSCSEP00000003198.1"/>
    <property type="gene ID" value="ENSCSEG00000002090.1"/>
</dbReference>
<dbReference type="PANTHER" id="PTHR46708:SF11">
    <property type="entry name" value="RECEPTOR-TYPE TYROSINE-PROTEIN PHOSPHATASE ETA-LIKE"/>
    <property type="match status" value="1"/>
</dbReference>
<reference evidence="3 4" key="1">
    <citation type="journal article" date="2014" name="Nat. Genet.">
        <title>Whole-genome sequence of a flatfish provides insights into ZW sex chromosome evolution and adaptation to a benthic lifestyle.</title>
        <authorList>
            <person name="Chen S."/>
            <person name="Zhang G."/>
            <person name="Shao C."/>
            <person name="Huang Q."/>
            <person name="Liu G."/>
            <person name="Zhang P."/>
            <person name="Song W."/>
            <person name="An N."/>
            <person name="Chalopin D."/>
            <person name="Volff J.N."/>
            <person name="Hong Y."/>
            <person name="Li Q."/>
            <person name="Sha Z."/>
            <person name="Zhou H."/>
            <person name="Xie M."/>
            <person name="Yu Q."/>
            <person name="Liu Y."/>
            <person name="Xiang H."/>
            <person name="Wang N."/>
            <person name="Wu K."/>
            <person name="Yang C."/>
            <person name="Zhou Q."/>
            <person name="Liao X."/>
            <person name="Yang L."/>
            <person name="Hu Q."/>
            <person name="Zhang J."/>
            <person name="Meng L."/>
            <person name="Jin L."/>
            <person name="Tian Y."/>
            <person name="Lian J."/>
            <person name="Yang J."/>
            <person name="Miao G."/>
            <person name="Liu S."/>
            <person name="Liang Z."/>
            <person name="Yan F."/>
            <person name="Li Y."/>
            <person name="Sun B."/>
            <person name="Zhang H."/>
            <person name="Zhang J."/>
            <person name="Zhu Y."/>
            <person name="Du M."/>
            <person name="Zhao Y."/>
            <person name="Schartl M."/>
            <person name="Tang Q."/>
            <person name="Wang J."/>
        </authorList>
    </citation>
    <scope>NUCLEOTIDE SEQUENCE</scope>
</reference>
<dbReference type="Gene3D" id="2.60.40.10">
    <property type="entry name" value="Immunoglobulins"/>
    <property type="match status" value="2"/>
</dbReference>
<dbReference type="GeneTree" id="ENSGT00940000160734"/>
<proteinExistence type="predicted"/>
<feature type="domain" description="Fibronectin type-III" evidence="2">
    <location>
        <begin position="94"/>
        <end position="184"/>
    </location>
</feature>
<sequence length="372" mass="41441">MFFLTVTFQCSPTSKLAFPTVVFCHIYCRTGEYIRFNECTRGVTVMIVATVHANYHLLQQAVTPPLEANLYTVDMDDIDIITEELRKTIIKSFHAETLHVNQLTTHSAVLQWSPVLTAEGDFYELRYNSVSEADTMTRRILPGDSSSVRLIDLQPDTVYTASLQPESNQRPFNALSVTFTTLPDISSPAVVTVSDSGPHQMRVNWGPLQPELTQRHKVEYGVFPSGSVQVVTLHRRKKSVLLTGLEAGTEYLITVSAVHEDGRERAMSVRAYTTEVLPALVELQLTPAENQEVQIVWTALREEGLKGFWLKWDRKSSKSSSSNSYSSSIYLSPSTRSMRLRDVRPGGRVCVSPVYSSGQGDGVCCTANNHTG</sequence>
<dbReference type="SMART" id="SM00060">
    <property type="entry name" value="FN3"/>
    <property type="match status" value="3"/>
</dbReference>